<feature type="compositionally biased region" description="Pro residues" evidence="1">
    <location>
        <begin position="78"/>
        <end position="105"/>
    </location>
</feature>
<gene>
    <name evidence="4" type="ORF">BKA21_001228</name>
    <name evidence="3" type="ORF">Col01nite_04720</name>
</gene>
<dbReference type="EMBL" id="JACCBK010000001">
    <property type="protein sequence ID" value="NYD85679.1"/>
    <property type="molecule type" value="Genomic_DNA"/>
</dbReference>
<organism evidence="4 5">
    <name type="scientific">Cellulomonas oligotrophica</name>
    <dbReference type="NCBI Taxonomy" id="931536"/>
    <lineage>
        <taxon>Bacteria</taxon>
        <taxon>Bacillati</taxon>
        <taxon>Actinomycetota</taxon>
        <taxon>Actinomycetes</taxon>
        <taxon>Micrococcales</taxon>
        <taxon>Cellulomonadaceae</taxon>
        <taxon>Cellulomonas</taxon>
    </lineage>
</organism>
<evidence type="ECO:0000313" key="4">
    <source>
        <dbReference type="EMBL" id="NYD85679.1"/>
    </source>
</evidence>
<evidence type="ECO:0000256" key="1">
    <source>
        <dbReference type="SAM" id="MobiDB-lite"/>
    </source>
</evidence>
<keyword evidence="2" id="KW-1133">Transmembrane helix</keyword>
<dbReference type="Proteomes" id="UP000618382">
    <property type="component" value="Unassembled WGS sequence"/>
</dbReference>
<accession>A0A7Y9FED4</accession>
<feature type="compositionally biased region" description="Pro residues" evidence="1">
    <location>
        <begin position="303"/>
        <end position="312"/>
    </location>
</feature>
<feature type="region of interest" description="Disordered" evidence="1">
    <location>
        <begin position="1"/>
        <end position="112"/>
    </location>
</feature>
<feature type="compositionally biased region" description="Low complexity" evidence="1">
    <location>
        <begin position="57"/>
        <end position="77"/>
    </location>
</feature>
<dbReference type="RefSeq" id="WP_140457448.1">
    <property type="nucleotide sequence ID" value="NZ_BAABFI010000014.1"/>
</dbReference>
<dbReference type="AlphaFoldDB" id="A0A7Y9FED4"/>
<evidence type="ECO:0000313" key="5">
    <source>
        <dbReference type="Proteomes" id="UP000577956"/>
    </source>
</evidence>
<feature type="transmembrane region" description="Helical" evidence="2">
    <location>
        <begin position="184"/>
        <end position="205"/>
    </location>
</feature>
<keyword evidence="6" id="KW-1185">Reference proteome</keyword>
<feature type="transmembrane region" description="Helical" evidence="2">
    <location>
        <begin position="252"/>
        <end position="278"/>
    </location>
</feature>
<dbReference type="EMBL" id="BONN01000001">
    <property type="protein sequence ID" value="GIG31313.1"/>
    <property type="molecule type" value="Genomic_DNA"/>
</dbReference>
<feature type="compositionally biased region" description="Pro residues" evidence="1">
    <location>
        <begin position="17"/>
        <end position="27"/>
    </location>
</feature>
<comment type="caution">
    <text evidence="4">The sequence shown here is derived from an EMBL/GenBank/DDBJ whole genome shotgun (WGS) entry which is preliminary data.</text>
</comment>
<sequence length="319" mass="31555">MSTSDPQGPRTTTPDAAEPPTPHPAPDVEPAAEPAVDTGRHAVARPAPAPPEDVPADAHTGPALVPGTGPVPVVAAPAPAPAPAPSPAPAPPSAASPPVAPPAEPRPATGATAAVPRTVASPVEDPADELFPDPNAPRTPTWGAHVGGVLVALLITPFAIGLTLLGQSRILVVQAGTWDASLDVLGIVLVSIGLVLLCTLLALGLWTAAVPLTAGTVLTVTGAFALYAPGVARAQALEIVTSDAWTVTVTHVVVAGTSGTLLVAGALLLVAGLVTALARRRGVHLGVFRERNRHAGAHSVPHPSAPAGPHPEPGAASPA</sequence>
<evidence type="ECO:0000256" key="2">
    <source>
        <dbReference type="SAM" id="Phobius"/>
    </source>
</evidence>
<keyword evidence="2" id="KW-0812">Transmembrane</keyword>
<feature type="transmembrane region" description="Helical" evidence="2">
    <location>
        <begin position="212"/>
        <end position="232"/>
    </location>
</feature>
<feature type="region of interest" description="Disordered" evidence="1">
    <location>
        <begin position="296"/>
        <end position="319"/>
    </location>
</feature>
<protein>
    <submittedName>
        <fullName evidence="4">Putative membrane protein</fullName>
    </submittedName>
</protein>
<dbReference type="Proteomes" id="UP000577956">
    <property type="component" value="Unassembled WGS sequence"/>
</dbReference>
<reference evidence="4 5" key="1">
    <citation type="submission" date="2020-07" db="EMBL/GenBank/DDBJ databases">
        <title>Sequencing the genomes of 1000 actinobacteria strains.</title>
        <authorList>
            <person name="Klenk H.-P."/>
        </authorList>
    </citation>
    <scope>NUCLEOTIDE SEQUENCE [LARGE SCALE GENOMIC DNA]</scope>
    <source>
        <strain evidence="4 5">DSM 24482</strain>
    </source>
</reference>
<evidence type="ECO:0000313" key="3">
    <source>
        <dbReference type="EMBL" id="GIG31313.1"/>
    </source>
</evidence>
<reference evidence="3 6" key="2">
    <citation type="submission" date="2021-01" db="EMBL/GenBank/DDBJ databases">
        <title>Whole genome shotgun sequence of Cellulomonas oligotrophica NBRC 109435.</title>
        <authorList>
            <person name="Komaki H."/>
            <person name="Tamura T."/>
        </authorList>
    </citation>
    <scope>NUCLEOTIDE SEQUENCE [LARGE SCALE GENOMIC DNA]</scope>
    <source>
        <strain evidence="3 6">NBRC 109435</strain>
    </source>
</reference>
<keyword evidence="2" id="KW-0472">Membrane</keyword>
<proteinExistence type="predicted"/>
<feature type="transmembrane region" description="Helical" evidence="2">
    <location>
        <begin position="142"/>
        <end position="164"/>
    </location>
</feature>
<name>A0A7Y9FED4_9CELL</name>
<feature type="compositionally biased region" description="Low complexity" evidence="1">
    <location>
        <begin position="28"/>
        <end position="37"/>
    </location>
</feature>
<evidence type="ECO:0000313" key="6">
    <source>
        <dbReference type="Proteomes" id="UP000618382"/>
    </source>
</evidence>